<evidence type="ECO:0000313" key="2">
    <source>
        <dbReference type="Proteomes" id="UP001055811"/>
    </source>
</evidence>
<reference evidence="2" key="1">
    <citation type="journal article" date="2022" name="Mol. Ecol. Resour.">
        <title>The genomes of chicory, endive, great burdock and yacon provide insights into Asteraceae palaeo-polyploidization history and plant inulin production.</title>
        <authorList>
            <person name="Fan W."/>
            <person name="Wang S."/>
            <person name="Wang H."/>
            <person name="Wang A."/>
            <person name="Jiang F."/>
            <person name="Liu H."/>
            <person name="Zhao H."/>
            <person name="Xu D."/>
            <person name="Zhang Y."/>
        </authorList>
    </citation>
    <scope>NUCLEOTIDE SEQUENCE [LARGE SCALE GENOMIC DNA]</scope>
    <source>
        <strain evidence="2">cv. Punajuju</strain>
    </source>
</reference>
<protein>
    <submittedName>
        <fullName evidence="1">Uncharacterized protein</fullName>
    </submittedName>
</protein>
<gene>
    <name evidence="1" type="ORF">L2E82_32554</name>
</gene>
<accession>A0ACB9BHV2</accession>
<comment type="caution">
    <text evidence="1">The sequence shown here is derived from an EMBL/GenBank/DDBJ whole genome shotgun (WGS) entry which is preliminary data.</text>
</comment>
<name>A0ACB9BHV2_CICIN</name>
<proteinExistence type="predicted"/>
<organism evidence="1 2">
    <name type="scientific">Cichorium intybus</name>
    <name type="common">Chicory</name>
    <dbReference type="NCBI Taxonomy" id="13427"/>
    <lineage>
        <taxon>Eukaryota</taxon>
        <taxon>Viridiplantae</taxon>
        <taxon>Streptophyta</taxon>
        <taxon>Embryophyta</taxon>
        <taxon>Tracheophyta</taxon>
        <taxon>Spermatophyta</taxon>
        <taxon>Magnoliopsida</taxon>
        <taxon>eudicotyledons</taxon>
        <taxon>Gunneridae</taxon>
        <taxon>Pentapetalae</taxon>
        <taxon>asterids</taxon>
        <taxon>campanulids</taxon>
        <taxon>Asterales</taxon>
        <taxon>Asteraceae</taxon>
        <taxon>Cichorioideae</taxon>
        <taxon>Cichorieae</taxon>
        <taxon>Cichoriinae</taxon>
        <taxon>Cichorium</taxon>
    </lineage>
</organism>
<dbReference type="Proteomes" id="UP001055811">
    <property type="component" value="Linkage Group LG06"/>
</dbReference>
<reference evidence="1 2" key="2">
    <citation type="journal article" date="2022" name="Mol. Ecol. Resour.">
        <title>The genomes of chicory, endive, great burdock and yacon provide insights into Asteraceae paleo-polyploidization history and plant inulin production.</title>
        <authorList>
            <person name="Fan W."/>
            <person name="Wang S."/>
            <person name="Wang H."/>
            <person name="Wang A."/>
            <person name="Jiang F."/>
            <person name="Liu H."/>
            <person name="Zhao H."/>
            <person name="Xu D."/>
            <person name="Zhang Y."/>
        </authorList>
    </citation>
    <scope>NUCLEOTIDE SEQUENCE [LARGE SCALE GENOMIC DNA]</scope>
    <source>
        <strain evidence="2">cv. Punajuju</strain>
        <tissue evidence="1">Leaves</tissue>
    </source>
</reference>
<sequence>MAQLTKGRKKMEMKKISDESRLLVSFSKRHSGLFKKASELCTLCGVEMAIIVFSPTKKVLSFGNPSVQTIVDRFQKQNPPANSTTFQFMQHYRNAKTKELNMQLTNLLGQLEAEKKTSEKLNQIKKARQDFLWDAPIENLGLQKLEELKVSMVELKKTSEKQVEKLMAEVANPTAKLPNSGSTWLEGVGSSIGQKTAQLALRQKTTIQKSALGLAIAIGERRNEGSEIDQRRWSGW</sequence>
<dbReference type="EMBL" id="CM042014">
    <property type="protein sequence ID" value="KAI3721538.1"/>
    <property type="molecule type" value="Genomic_DNA"/>
</dbReference>
<keyword evidence="2" id="KW-1185">Reference proteome</keyword>
<evidence type="ECO:0000313" key="1">
    <source>
        <dbReference type="EMBL" id="KAI3721538.1"/>
    </source>
</evidence>